<dbReference type="Proteomes" id="UP001367508">
    <property type="component" value="Unassembled WGS sequence"/>
</dbReference>
<keyword evidence="1" id="KW-0812">Transmembrane</keyword>
<feature type="transmembrane region" description="Helical" evidence="1">
    <location>
        <begin position="12"/>
        <end position="33"/>
    </location>
</feature>
<keyword evidence="1" id="KW-0472">Membrane</keyword>
<evidence type="ECO:0000313" key="2">
    <source>
        <dbReference type="EMBL" id="KAK7351246.1"/>
    </source>
</evidence>
<proteinExistence type="predicted"/>
<evidence type="ECO:0000256" key="1">
    <source>
        <dbReference type="SAM" id="Phobius"/>
    </source>
</evidence>
<sequence length="125" mass="14590">MGKKCVLNFSLTFWLCRFCFAWLCVFMIFLFCARFGNFVFNGTEFGWCVDFVFLRRWPAEVIVITEHKKSKAGIRKWNHLDLTILATHHNIAPRVEASTAYLLAMALGMRLSFRSFRVDGYNFAS</sequence>
<organism evidence="2 3">
    <name type="scientific">Canavalia gladiata</name>
    <name type="common">Sword bean</name>
    <name type="synonym">Dolichos gladiatus</name>
    <dbReference type="NCBI Taxonomy" id="3824"/>
    <lineage>
        <taxon>Eukaryota</taxon>
        <taxon>Viridiplantae</taxon>
        <taxon>Streptophyta</taxon>
        <taxon>Embryophyta</taxon>
        <taxon>Tracheophyta</taxon>
        <taxon>Spermatophyta</taxon>
        <taxon>Magnoliopsida</taxon>
        <taxon>eudicotyledons</taxon>
        <taxon>Gunneridae</taxon>
        <taxon>Pentapetalae</taxon>
        <taxon>rosids</taxon>
        <taxon>fabids</taxon>
        <taxon>Fabales</taxon>
        <taxon>Fabaceae</taxon>
        <taxon>Papilionoideae</taxon>
        <taxon>50 kb inversion clade</taxon>
        <taxon>NPAAA clade</taxon>
        <taxon>indigoferoid/millettioid clade</taxon>
        <taxon>Phaseoleae</taxon>
        <taxon>Canavalia</taxon>
    </lineage>
</organism>
<keyword evidence="1" id="KW-1133">Transmembrane helix</keyword>
<name>A0AAN9QXW3_CANGL</name>
<protein>
    <submittedName>
        <fullName evidence="2">Uncharacterized protein</fullName>
    </submittedName>
</protein>
<gene>
    <name evidence="2" type="ORF">VNO77_10547</name>
</gene>
<keyword evidence="3" id="KW-1185">Reference proteome</keyword>
<dbReference type="AlphaFoldDB" id="A0AAN9QXW3"/>
<accession>A0AAN9QXW3</accession>
<dbReference type="EMBL" id="JAYMYQ010000002">
    <property type="protein sequence ID" value="KAK7351246.1"/>
    <property type="molecule type" value="Genomic_DNA"/>
</dbReference>
<evidence type="ECO:0000313" key="3">
    <source>
        <dbReference type="Proteomes" id="UP001367508"/>
    </source>
</evidence>
<reference evidence="2 3" key="1">
    <citation type="submission" date="2024-01" db="EMBL/GenBank/DDBJ databases">
        <title>The genomes of 5 underutilized Papilionoideae crops provide insights into root nodulation and disease resistanc.</title>
        <authorList>
            <person name="Jiang F."/>
        </authorList>
    </citation>
    <scope>NUCLEOTIDE SEQUENCE [LARGE SCALE GENOMIC DNA]</scope>
    <source>
        <strain evidence="2">LVBAO_FW01</strain>
        <tissue evidence="2">Leaves</tissue>
    </source>
</reference>
<comment type="caution">
    <text evidence="2">The sequence shown here is derived from an EMBL/GenBank/DDBJ whole genome shotgun (WGS) entry which is preliminary data.</text>
</comment>